<organism evidence="3 4">
    <name type="scientific">Mycobacterium nebraskense</name>
    <dbReference type="NCBI Taxonomy" id="244292"/>
    <lineage>
        <taxon>Bacteria</taxon>
        <taxon>Bacillati</taxon>
        <taxon>Actinomycetota</taxon>
        <taxon>Actinomycetes</taxon>
        <taxon>Mycobacteriales</taxon>
        <taxon>Mycobacteriaceae</taxon>
        <taxon>Mycobacterium</taxon>
    </lineage>
</organism>
<dbReference type="Proteomes" id="UP000193781">
    <property type="component" value="Unassembled WGS sequence"/>
</dbReference>
<dbReference type="EMBL" id="LQPH01000020">
    <property type="protein sequence ID" value="ORW34408.1"/>
    <property type="molecule type" value="Genomic_DNA"/>
</dbReference>
<gene>
    <name evidence="3" type="ORF">AWC17_24165</name>
</gene>
<evidence type="ECO:0000256" key="1">
    <source>
        <dbReference type="SAM" id="MobiDB-lite"/>
    </source>
</evidence>
<dbReference type="InterPro" id="IPR027392">
    <property type="entry name" value="TF_Znf"/>
</dbReference>
<feature type="domain" description="Transcription factor zinc-finger" evidence="2">
    <location>
        <begin position="7"/>
        <end position="47"/>
    </location>
</feature>
<proteinExistence type="predicted"/>
<feature type="compositionally biased region" description="Low complexity" evidence="1">
    <location>
        <begin position="62"/>
        <end position="84"/>
    </location>
</feature>
<accession>A0A1X2A0D6</accession>
<comment type="caution">
    <text evidence="3">The sequence shown here is derived from an EMBL/GenBank/DDBJ whole genome shotgun (WGS) entry which is preliminary data.</text>
</comment>
<dbReference type="Pfam" id="PF13453">
    <property type="entry name" value="Zn_ribbon_TFIIB"/>
    <property type="match status" value="1"/>
</dbReference>
<reference evidence="3 4" key="1">
    <citation type="submission" date="2016-01" db="EMBL/GenBank/DDBJ databases">
        <title>The new phylogeny of the genus Mycobacterium.</title>
        <authorList>
            <person name="Tarcisio F."/>
            <person name="Conor M."/>
            <person name="Antonella G."/>
            <person name="Elisabetta G."/>
            <person name="Giulia F.S."/>
            <person name="Sara T."/>
            <person name="Anna F."/>
            <person name="Clotilde B."/>
            <person name="Roberto B."/>
            <person name="Veronica D.S."/>
            <person name="Fabio R."/>
            <person name="Monica P."/>
            <person name="Olivier J."/>
            <person name="Enrico T."/>
            <person name="Nicola S."/>
        </authorList>
    </citation>
    <scope>NUCLEOTIDE SEQUENCE [LARGE SCALE GENOMIC DNA]</scope>
    <source>
        <strain evidence="3 4">DSM 44803</strain>
    </source>
</reference>
<dbReference type="OrthoDB" id="9814037at2"/>
<name>A0A1X2A0D6_9MYCO</name>
<sequence length="113" mass="12906">MSETALTCPKCSGTMITYERSGIEIDQCQNCRGVFLDRGELERLMEAEQRYYQQPAPPQAPAYPQQGYPPQGYPPQQGYSPAGYSEHHGYDDHDDAYGHHGYRRRGFMHGLFD</sequence>
<feature type="region of interest" description="Disordered" evidence="1">
    <location>
        <begin position="51"/>
        <end position="99"/>
    </location>
</feature>
<keyword evidence="4" id="KW-1185">Reference proteome</keyword>
<evidence type="ECO:0000313" key="3">
    <source>
        <dbReference type="EMBL" id="ORW34408.1"/>
    </source>
</evidence>
<dbReference type="AlphaFoldDB" id="A0A1X2A0D6"/>
<dbReference type="RefSeq" id="WP_046185228.1">
    <property type="nucleotide sequence ID" value="NZ_JACKSS010000041.1"/>
</dbReference>
<protein>
    <recommendedName>
        <fullName evidence="2">Transcription factor zinc-finger domain-containing protein</fullName>
    </recommendedName>
</protein>
<evidence type="ECO:0000259" key="2">
    <source>
        <dbReference type="Pfam" id="PF13453"/>
    </source>
</evidence>
<feature type="compositionally biased region" description="Basic and acidic residues" evidence="1">
    <location>
        <begin position="85"/>
        <end position="98"/>
    </location>
</feature>
<evidence type="ECO:0000313" key="4">
    <source>
        <dbReference type="Proteomes" id="UP000193781"/>
    </source>
</evidence>